<dbReference type="InterPro" id="IPR000297">
    <property type="entry name" value="PPIase_PpiC"/>
</dbReference>
<comment type="similarity">
    <text evidence="2">Belongs to the PpiC/parvulin rotamase family.</text>
</comment>
<dbReference type="PANTHER" id="PTHR47245:SF2">
    <property type="entry name" value="PEPTIDYL-PROLYL CIS-TRANS ISOMERASE HP_0175-RELATED"/>
    <property type="match status" value="1"/>
</dbReference>
<dbReference type="SUPFAM" id="SSF109998">
    <property type="entry name" value="Triger factor/SurA peptide-binding domain-like"/>
    <property type="match status" value="1"/>
</dbReference>
<evidence type="ECO:0000256" key="2">
    <source>
        <dbReference type="ARBA" id="ARBA00007656"/>
    </source>
</evidence>
<dbReference type="RefSeq" id="WP_066817104.1">
    <property type="nucleotide sequence ID" value="NZ_CP012661.1"/>
</dbReference>
<evidence type="ECO:0000313" key="12">
    <source>
        <dbReference type="Proteomes" id="UP000076128"/>
    </source>
</evidence>
<sequence length="281" mass="29868">MSMGLKIKGAAIACLLLATPLAAQDVTADTVVATVNGQDITLGQMIAMRESLPQEYLALPDDLLFNGVLDQLIQQTALAQIGEKSISRRDELILETQRLGYLAGIVLDDTAIAAVTDDALQAAYEAKYAHAAPSKEFNASHILVGTEEEAAAIKAEIDGGKDFTEIAKTRSTGPSGPNGGELGWFGLGMMVEPFETAVQALEPGQVSGPVQTQFGWHIIKLNETRMAEAPDLDAVRDELAAEVQEKAVMDRVAAVTEQAQVVRKDEGLDPAILKDTAILGE</sequence>
<keyword evidence="12" id="KW-1185">Reference proteome</keyword>
<dbReference type="InterPro" id="IPR027304">
    <property type="entry name" value="Trigger_fact/SurA_dom_sf"/>
</dbReference>
<protein>
    <recommendedName>
        <fullName evidence="4">Parvulin-like PPIase</fullName>
        <ecNumber evidence="3">5.2.1.8</ecNumber>
    </recommendedName>
    <alternativeName>
        <fullName evidence="6">Peptidyl-prolyl cis-trans isomerase plp</fullName>
    </alternativeName>
    <alternativeName>
        <fullName evidence="7">Rotamase plp</fullName>
    </alternativeName>
</protein>
<evidence type="ECO:0000256" key="6">
    <source>
        <dbReference type="ARBA" id="ARBA00030642"/>
    </source>
</evidence>
<dbReference type="Proteomes" id="UP000076128">
    <property type="component" value="Chromosome"/>
</dbReference>
<evidence type="ECO:0000256" key="9">
    <source>
        <dbReference type="SAM" id="SignalP"/>
    </source>
</evidence>
<evidence type="ECO:0000313" key="11">
    <source>
        <dbReference type="EMBL" id="AMY71533.1"/>
    </source>
</evidence>
<dbReference type="PANTHER" id="PTHR47245">
    <property type="entry name" value="PEPTIDYLPROLYL ISOMERASE"/>
    <property type="match status" value="1"/>
</dbReference>
<comment type="catalytic activity">
    <reaction evidence="1">
        <text>[protein]-peptidylproline (omega=180) = [protein]-peptidylproline (omega=0)</text>
        <dbReference type="Rhea" id="RHEA:16237"/>
        <dbReference type="Rhea" id="RHEA-COMP:10747"/>
        <dbReference type="Rhea" id="RHEA-COMP:10748"/>
        <dbReference type="ChEBI" id="CHEBI:83833"/>
        <dbReference type="ChEBI" id="CHEBI:83834"/>
        <dbReference type="EC" id="5.2.1.8"/>
    </reaction>
</comment>
<organism evidence="11 12">
    <name type="scientific">Frigidibacter mobilis</name>
    <dbReference type="NCBI Taxonomy" id="1335048"/>
    <lineage>
        <taxon>Bacteria</taxon>
        <taxon>Pseudomonadati</taxon>
        <taxon>Pseudomonadota</taxon>
        <taxon>Alphaproteobacteria</taxon>
        <taxon>Rhodobacterales</taxon>
        <taxon>Paracoccaceae</taxon>
        <taxon>Frigidibacter</taxon>
    </lineage>
</organism>
<keyword evidence="9" id="KW-0732">Signal</keyword>
<dbReference type="GO" id="GO:0003755">
    <property type="term" value="F:peptidyl-prolyl cis-trans isomerase activity"/>
    <property type="evidence" value="ECO:0007669"/>
    <property type="project" value="UniProtKB-KW"/>
</dbReference>
<evidence type="ECO:0000256" key="3">
    <source>
        <dbReference type="ARBA" id="ARBA00013194"/>
    </source>
</evidence>
<dbReference type="OrthoDB" id="14196at2"/>
<feature type="chain" id="PRO_5007866845" description="Parvulin-like PPIase" evidence="9">
    <location>
        <begin position="24"/>
        <end position="281"/>
    </location>
</feature>
<evidence type="ECO:0000256" key="1">
    <source>
        <dbReference type="ARBA" id="ARBA00000971"/>
    </source>
</evidence>
<keyword evidence="5 8" id="KW-0697">Rotamase</keyword>
<gene>
    <name evidence="11" type="ORF">AKL17_4321</name>
</gene>
<dbReference type="KEGG" id="daa:AKL17_4321"/>
<feature type="signal peptide" evidence="9">
    <location>
        <begin position="1"/>
        <end position="23"/>
    </location>
</feature>
<evidence type="ECO:0000259" key="10">
    <source>
        <dbReference type="PROSITE" id="PS50198"/>
    </source>
</evidence>
<dbReference type="SUPFAM" id="SSF54534">
    <property type="entry name" value="FKBP-like"/>
    <property type="match status" value="1"/>
</dbReference>
<keyword evidence="8 11" id="KW-0413">Isomerase</keyword>
<evidence type="ECO:0000256" key="5">
    <source>
        <dbReference type="ARBA" id="ARBA00023110"/>
    </source>
</evidence>
<dbReference type="EC" id="5.2.1.8" evidence="3"/>
<name>A0A165SVC2_9RHOB</name>
<evidence type="ECO:0000256" key="7">
    <source>
        <dbReference type="ARBA" id="ARBA00031484"/>
    </source>
</evidence>
<reference evidence="11 12" key="1">
    <citation type="submission" date="2015-09" db="EMBL/GenBank/DDBJ databases">
        <title>Complete genome sequence of Defluviimonas alba cai42t isolated from an oilfield in Xinjiang.</title>
        <authorList>
            <person name="Geng S."/>
            <person name="Pan X."/>
            <person name="Wu X."/>
        </authorList>
    </citation>
    <scope>NUCLEOTIDE SEQUENCE [LARGE SCALE GENOMIC DNA]</scope>
    <source>
        <strain evidence="12">cai42</strain>
    </source>
</reference>
<dbReference type="AlphaFoldDB" id="A0A165SVC2"/>
<evidence type="ECO:0000256" key="4">
    <source>
        <dbReference type="ARBA" id="ARBA00018370"/>
    </source>
</evidence>
<dbReference type="PROSITE" id="PS50198">
    <property type="entry name" value="PPIC_PPIASE_2"/>
    <property type="match status" value="1"/>
</dbReference>
<proteinExistence type="inferred from homology"/>
<dbReference type="STRING" id="1335048.AKL17_4321"/>
<dbReference type="InterPro" id="IPR046357">
    <property type="entry name" value="PPIase_dom_sf"/>
</dbReference>
<dbReference type="InterPro" id="IPR050245">
    <property type="entry name" value="PrsA_foldase"/>
</dbReference>
<evidence type="ECO:0000256" key="8">
    <source>
        <dbReference type="PROSITE-ProRule" id="PRU00278"/>
    </source>
</evidence>
<accession>A0A165SVC2</accession>
<dbReference type="Pfam" id="PF00639">
    <property type="entry name" value="Rotamase"/>
    <property type="match status" value="1"/>
</dbReference>
<dbReference type="Gene3D" id="3.10.50.40">
    <property type="match status" value="1"/>
</dbReference>
<feature type="domain" description="PpiC" evidence="10">
    <location>
        <begin position="134"/>
        <end position="223"/>
    </location>
</feature>
<dbReference type="EMBL" id="CP012661">
    <property type="protein sequence ID" value="AMY71533.1"/>
    <property type="molecule type" value="Genomic_DNA"/>
</dbReference>